<keyword evidence="6 11" id="KW-0560">Oxidoreductase</keyword>
<dbReference type="Ensembl" id="ENSAMXT00000054350.1">
    <property type="protein sequence ID" value="ENSAMXP00000031144.1"/>
    <property type="gene ID" value="ENSAMXG00000032772.1"/>
</dbReference>
<accession>A0A3B1IPG5</accession>
<proteinExistence type="inferred from homology"/>
<dbReference type="GeneTree" id="ENSGT00950000183037"/>
<keyword evidence="13" id="KW-1185">Reference proteome</keyword>
<keyword evidence="7 10" id="KW-0408">Iron</keyword>
<dbReference type="GO" id="GO:0004508">
    <property type="term" value="F:steroid 17-alpha-monooxygenase activity"/>
    <property type="evidence" value="ECO:0007669"/>
    <property type="project" value="TreeGrafter"/>
</dbReference>
<dbReference type="FunCoup" id="A0A3B1IPG5">
    <property type="interactions" value="424"/>
</dbReference>
<dbReference type="InterPro" id="IPR017972">
    <property type="entry name" value="Cyt_P450_CS"/>
</dbReference>
<dbReference type="GO" id="GO:0016020">
    <property type="term" value="C:membrane"/>
    <property type="evidence" value="ECO:0007669"/>
    <property type="project" value="UniProtKB-SubCell"/>
</dbReference>
<comment type="similarity">
    <text evidence="3 11">Belongs to the cytochrome P450 family.</text>
</comment>
<dbReference type="GO" id="GO:0042446">
    <property type="term" value="P:hormone biosynthetic process"/>
    <property type="evidence" value="ECO:0007669"/>
    <property type="project" value="TreeGrafter"/>
</dbReference>
<organism evidence="12 13">
    <name type="scientific">Astyanax mexicanus</name>
    <name type="common">Blind cave fish</name>
    <name type="synonym">Astyanax fasciatus mexicanus</name>
    <dbReference type="NCBI Taxonomy" id="7994"/>
    <lineage>
        <taxon>Eukaryota</taxon>
        <taxon>Metazoa</taxon>
        <taxon>Chordata</taxon>
        <taxon>Craniata</taxon>
        <taxon>Vertebrata</taxon>
        <taxon>Euteleostomi</taxon>
        <taxon>Actinopterygii</taxon>
        <taxon>Neopterygii</taxon>
        <taxon>Teleostei</taxon>
        <taxon>Ostariophysi</taxon>
        <taxon>Characiformes</taxon>
        <taxon>Characoidei</taxon>
        <taxon>Acestrorhamphidae</taxon>
        <taxon>Acestrorhamphinae</taxon>
        <taxon>Astyanax</taxon>
    </lineage>
</organism>
<dbReference type="PROSITE" id="PS00086">
    <property type="entry name" value="CYTOCHROME_P450"/>
    <property type="match status" value="1"/>
</dbReference>
<feature type="binding site" description="axial binding residue" evidence="10">
    <location>
        <position position="454"/>
    </location>
    <ligand>
        <name>heme</name>
        <dbReference type="ChEBI" id="CHEBI:30413"/>
    </ligand>
    <ligandPart>
        <name>Fe</name>
        <dbReference type="ChEBI" id="CHEBI:18248"/>
    </ligandPart>
</feature>
<comment type="subcellular location">
    <subcellularLocation>
        <location evidence="2">Membrane</location>
    </subcellularLocation>
</comment>
<dbReference type="STRING" id="7994.ENSAMXP00000031144"/>
<evidence type="ECO:0000256" key="9">
    <source>
        <dbReference type="ARBA" id="ARBA00023136"/>
    </source>
</evidence>
<evidence type="ECO:0000256" key="4">
    <source>
        <dbReference type="ARBA" id="ARBA00022617"/>
    </source>
</evidence>
<evidence type="ECO:0000256" key="3">
    <source>
        <dbReference type="ARBA" id="ARBA00010617"/>
    </source>
</evidence>
<dbReference type="FunFam" id="1.10.630.10:FF:000002">
    <property type="entry name" value="Cytochrome P450 1A1"/>
    <property type="match status" value="1"/>
</dbReference>
<keyword evidence="4 10" id="KW-0349">Heme</keyword>
<dbReference type="SUPFAM" id="SSF48264">
    <property type="entry name" value="Cytochrome P450"/>
    <property type="match status" value="1"/>
</dbReference>
<evidence type="ECO:0000256" key="5">
    <source>
        <dbReference type="ARBA" id="ARBA00022723"/>
    </source>
</evidence>
<protein>
    <submittedName>
        <fullName evidence="12">Cytochrome P450, family 1, subfamily B, polypeptide 1</fullName>
    </submittedName>
</protein>
<dbReference type="InterPro" id="IPR001128">
    <property type="entry name" value="Cyt_P450"/>
</dbReference>
<dbReference type="PRINTS" id="PR00385">
    <property type="entry name" value="P450"/>
</dbReference>
<dbReference type="GO" id="GO:0020037">
    <property type="term" value="F:heme binding"/>
    <property type="evidence" value="ECO:0007669"/>
    <property type="project" value="InterPro"/>
</dbReference>
<reference evidence="12" key="4">
    <citation type="submission" date="2025-09" db="UniProtKB">
        <authorList>
            <consortium name="Ensembl"/>
        </authorList>
    </citation>
    <scope>IDENTIFICATION</scope>
</reference>
<evidence type="ECO:0000256" key="10">
    <source>
        <dbReference type="PIRSR" id="PIRSR602401-1"/>
    </source>
</evidence>
<dbReference type="GO" id="GO:0005506">
    <property type="term" value="F:iron ion binding"/>
    <property type="evidence" value="ECO:0007669"/>
    <property type="project" value="InterPro"/>
</dbReference>
<evidence type="ECO:0000313" key="12">
    <source>
        <dbReference type="Ensembl" id="ENSAMXP00000031144.1"/>
    </source>
</evidence>
<dbReference type="InParanoid" id="A0A3B1IPG5"/>
<dbReference type="PRINTS" id="PR00463">
    <property type="entry name" value="EP450I"/>
</dbReference>
<dbReference type="InterPro" id="IPR002401">
    <property type="entry name" value="Cyt_P450_E_grp-I"/>
</dbReference>
<dbReference type="InterPro" id="IPR036396">
    <property type="entry name" value="Cyt_P450_sf"/>
</dbReference>
<keyword evidence="5 10" id="KW-0479">Metal-binding</keyword>
<evidence type="ECO:0000256" key="8">
    <source>
        <dbReference type="ARBA" id="ARBA00023033"/>
    </source>
</evidence>
<sequence length="526" mass="59825">MMDLDYILDIFPLLSARSLLLLSLALLLAARLARRSPPLARSIPGPFPWPVIGNAAQLGSTPHIYFSRMAQRYGDVFQVWLGSRRVVVLNGEAIRGALVHKAVDFAGRPDFASFRFVSGGRSMAFGDYGESWKAHRKLAQSTTRAFSVGDMNTRRAFESHVRNEVQELIGLFLRETQRLGQFRPHYYLVVSTANIMSAVCFGKRYAYDDAEFRQVVGRNDKFSKTVGAGSMVDVMPWLQDFPNPIKTLFLQFKELNLEFFDFIQAKVTEHRKTMEDSFVRDMTDAFIIALERGSASRTLSQDYVSSTIGDIFGASQDTLSTAVQWIVLMLVRYPNIQKRLQEEVDKKVDRNRLPTIEDQKHVPYVMAFIYEVMRFTSFIPVTIPHATTTDTSINGYPIPKGTVIFINQWSLNHDPSNWDEPEVFNPQRFLDENGELNKDLTSNVLVFSLGKRRCIGEELSKMQLFLFTTLLVHQCNFTAEKTPPLDGQYGLTLKPNPYNISVTLRDGVELQCVQNNNDKTAHDDLK</sequence>
<dbReference type="Pfam" id="PF00067">
    <property type="entry name" value="p450"/>
    <property type="match status" value="1"/>
</dbReference>
<keyword evidence="8 11" id="KW-0503">Monooxygenase</keyword>
<evidence type="ECO:0000256" key="1">
    <source>
        <dbReference type="ARBA" id="ARBA00001971"/>
    </source>
</evidence>
<comment type="cofactor">
    <cofactor evidence="1 10">
        <name>heme</name>
        <dbReference type="ChEBI" id="CHEBI:30413"/>
    </cofactor>
</comment>
<reference evidence="13" key="2">
    <citation type="journal article" date="2014" name="Nat. Commun.">
        <title>The cavefish genome reveals candidate genes for eye loss.</title>
        <authorList>
            <person name="McGaugh S.E."/>
            <person name="Gross J.B."/>
            <person name="Aken B."/>
            <person name="Blin M."/>
            <person name="Borowsky R."/>
            <person name="Chalopin D."/>
            <person name="Hinaux H."/>
            <person name="Jeffery W.R."/>
            <person name="Keene A."/>
            <person name="Ma L."/>
            <person name="Minx P."/>
            <person name="Murphy D."/>
            <person name="O'Quin K.E."/>
            <person name="Retaux S."/>
            <person name="Rohner N."/>
            <person name="Searle S.M."/>
            <person name="Stahl B.A."/>
            <person name="Tabin C."/>
            <person name="Volff J.N."/>
            <person name="Yoshizawa M."/>
            <person name="Warren W.C."/>
        </authorList>
    </citation>
    <scope>NUCLEOTIDE SEQUENCE [LARGE SCALE GENOMIC DNA]</scope>
    <source>
        <strain evidence="13">female</strain>
    </source>
</reference>
<dbReference type="GO" id="GO:0042448">
    <property type="term" value="P:progesterone metabolic process"/>
    <property type="evidence" value="ECO:0007669"/>
    <property type="project" value="TreeGrafter"/>
</dbReference>
<dbReference type="Gene3D" id="1.10.630.10">
    <property type="entry name" value="Cytochrome P450"/>
    <property type="match status" value="1"/>
</dbReference>
<dbReference type="CDD" id="cd20675">
    <property type="entry name" value="CYP1B1-like"/>
    <property type="match status" value="1"/>
</dbReference>
<dbReference type="PANTHER" id="PTHR24289">
    <property type="entry name" value="STEROID 17-ALPHA-HYDROXYLASE/17,20 LYASE"/>
    <property type="match status" value="1"/>
</dbReference>
<evidence type="ECO:0000256" key="6">
    <source>
        <dbReference type="ARBA" id="ARBA00023002"/>
    </source>
</evidence>
<name>A0A3B1IPG5_ASTMX</name>
<evidence type="ECO:0000256" key="2">
    <source>
        <dbReference type="ARBA" id="ARBA00004370"/>
    </source>
</evidence>
<evidence type="ECO:0000256" key="11">
    <source>
        <dbReference type="RuleBase" id="RU000461"/>
    </source>
</evidence>
<dbReference type="GO" id="GO:0001654">
    <property type="term" value="P:eye development"/>
    <property type="evidence" value="ECO:0007669"/>
    <property type="project" value="Ensembl"/>
</dbReference>
<dbReference type="PANTHER" id="PTHR24289:SF16">
    <property type="entry name" value="CYTOCHROME P450 1B1"/>
    <property type="match status" value="1"/>
</dbReference>
<dbReference type="Bgee" id="ENSAMXG00000032772">
    <property type="expression patterns" value="Expressed in heart and 12 other cell types or tissues"/>
</dbReference>
<evidence type="ECO:0000256" key="7">
    <source>
        <dbReference type="ARBA" id="ARBA00023004"/>
    </source>
</evidence>
<keyword evidence="9" id="KW-0472">Membrane</keyword>
<reference evidence="13" key="1">
    <citation type="submission" date="2013-03" db="EMBL/GenBank/DDBJ databases">
        <authorList>
            <person name="Jeffery W."/>
            <person name="Warren W."/>
            <person name="Wilson R.K."/>
        </authorList>
    </citation>
    <scope>NUCLEOTIDE SEQUENCE</scope>
    <source>
        <strain evidence="13">female</strain>
    </source>
</reference>
<dbReference type="Proteomes" id="UP000018467">
    <property type="component" value="Unassembled WGS sequence"/>
</dbReference>
<dbReference type="AlphaFoldDB" id="A0A3B1IPG5"/>
<reference evidence="12" key="3">
    <citation type="submission" date="2025-08" db="UniProtKB">
        <authorList>
            <consortium name="Ensembl"/>
        </authorList>
    </citation>
    <scope>IDENTIFICATION</scope>
</reference>
<evidence type="ECO:0000313" key="13">
    <source>
        <dbReference type="Proteomes" id="UP000018467"/>
    </source>
</evidence>